<dbReference type="PANTHER" id="PTHR47332:SF2">
    <property type="entry name" value="SET-6"/>
    <property type="match status" value="1"/>
</dbReference>
<dbReference type="Pfam" id="PF00856">
    <property type="entry name" value="SET"/>
    <property type="match status" value="1"/>
</dbReference>
<dbReference type="InterPro" id="IPR001214">
    <property type="entry name" value="SET_dom"/>
</dbReference>
<dbReference type="EMBL" id="LT853696">
    <property type="protein sequence ID" value="SMQ50997.1"/>
    <property type="molecule type" value="Genomic_DNA"/>
</dbReference>
<dbReference type="Gene3D" id="2.170.270.10">
    <property type="entry name" value="SET domain"/>
    <property type="match status" value="1"/>
</dbReference>
<gene>
    <name evidence="3" type="ORF">ZT3D7_G6150</name>
</gene>
<evidence type="ECO:0000259" key="2">
    <source>
        <dbReference type="PROSITE" id="PS50280"/>
    </source>
</evidence>
<dbReference type="STRING" id="1276538.A0A1X7RVN5"/>
<dbReference type="SUPFAM" id="SSF82199">
    <property type="entry name" value="SET domain"/>
    <property type="match status" value="1"/>
</dbReference>
<feature type="domain" description="SET" evidence="2">
    <location>
        <begin position="29"/>
        <end position="170"/>
    </location>
</feature>
<dbReference type="InterPro" id="IPR053185">
    <property type="entry name" value="SET_domain_protein"/>
</dbReference>
<dbReference type="PANTHER" id="PTHR47332">
    <property type="entry name" value="SET DOMAIN-CONTAINING PROTEIN 5"/>
    <property type="match status" value="1"/>
</dbReference>
<proteinExistence type="predicted"/>
<dbReference type="CDD" id="cd20071">
    <property type="entry name" value="SET_SMYD"/>
    <property type="match status" value="1"/>
</dbReference>
<dbReference type="SMART" id="SM00317">
    <property type="entry name" value="SET"/>
    <property type="match status" value="1"/>
</dbReference>
<feature type="compositionally biased region" description="Basic and acidic residues" evidence="1">
    <location>
        <begin position="14"/>
        <end position="23"/>
    </location>
</feature>
<evidence type="ECO:0000313" key="4">
    <source>
        <dbReference type="Proteomes" id="UP000215127"/>
    </source>
</evidence>
<feature type="region of interest" description="Disordered" evidence="1">
    <location>
        <begin position="1"/>
        <end position="23"/>
    </location>
</feature>
<feature type="compositionally biased region" description="Basic residues" evidence="1">
    <location>
        <begin position="1"/>
        <end position="13"/>
    </location>
</feature>
<dbReference type="PROSITE" id="PS50280">
    <property type="entry name" value="SET"/>
    <property type="match status" value="1"/>
</dbReference>
<dbReference type="AlphaFoldDB" id="A0A1X7RVN5"/>
<dbReference type="Proteomes" id="UP000215127">
    <property type="component" value="Chromosome 5"/>
</dbReference>
<evidence type="ECO:0000313" key="3">
    <source>
        <dbReference type="EMBL" id="SMQ50997.1"/>
    </source>
</evidence>
<organism evidence="3 4">
    <name type="scientific">Zymoseptoria tritici (strain ST99CH_3D7)</name>
    <dbReference type="NCBI Taxonomy" id="1276538"/>
    <lineage>
        <taxon>Eukaryota</taxon>
        <taxon>Fungi</taxon>
        <taxon>Dikarya</taxon>
        <taxon>Ascomycota</taxon>
        <taxon>Pezizomycotina</taxon>
        <taxon>Dothideomycetes</taxon>
        <taxon>Dothideomycetidae</taxon>
        <taxon>Mycosphaerellales</taxon>
        <taxon>Mycosphaerellaceae</taxon>
        <taxon>Zymoseptoria</taxon>
    </lineage>
</organism>
<protein>
    <recommendedName>
        <fullName evidence="2">SET domain-containing protein</fullName>
    </recommendedName>
</protein>
<keyword evidence="4" id="KW-1185">Reference proteome</keyword>
<accession>A0A1X7RVN5</accession>
<sequence length="361" mass="40069">MAAGKKAKAQARKAAKDPVSKKELPESFEHFEFRPAPGKGMGAFATKAIPTGTVLFVEQPLFTVYSPDDDLAELEVQRAYAKLSTANKKKFDALRDPKTEAGKNPFGLKFYKFSASAFQSGDGSSSCSPIGSRFNHSCQPNAVCAIHGSGHAFKTLVEIKQDEEITFCYMEHLNFMTTDERRPQLEDRLDGDCKCELCSLPPAERVVSDMRRFLIRRLLYKVQGKDFPGATPPVKGLKRYGHAAYGEVTLYALLAAKLAEAEGVITGNTAQFMFTLAAKFLVIQYYSKGLKRISQSAQVNVRVWLQKSAEFIQRTSQDVLGDGDVDWADTRRLINSVGKNGELPPLGRFKEFGPRVRGRDF</sequence>
<evidence type="ECO:0000256" key="1">
    <source>
        <dbReference type="SAM" id="MobiDB-lite"/>
    </source>
</evidence>
<reference evidence="3 4" key="1">
    <citation type="submission" date="2016-06" db="EMBL/GenBank/DDBJ databases">
        <authorList>
            <person name="Kjaerup R.B."/>
            <person name="Dalgaard T.S."/>
            <person name="Juul-Madsen H.R."/>
        </authorList>
    </citation>
    <scope>NUCLEOTIDE SEQUENCE [LARGE SCALE GENOMIC DNA]</scope>
</reference>
<name>A0A1X7RVN5_ZYMT9</name>
<dbReference type="InterPro" id="IPR046341">
    <property type="entry name" value="SET_dom_sf"/>
</dbReference>